<evidence type="ECO:0000313" key="1">
    <source>
        <dbReference type="EMBL" id="KAJ7198001.1"/>
    </source>
</evidence>
<dbReference type="PANTHER" id="PTHR46579:SF1">
    <property type="entry name" value="F5_8 TYPE C DOMAIN-CONTAINING PROTEIN"/>
    <property type="match status" value="1"/>
</dbReference>
<organism evidence="1 2">
    <name type="scientific">Mycena pura</name>
    <dbReference type="NCBI Taxonomy" id="153505"/>
    <lineage>
        <taxon>Eukaryota</taxon>
        <taxon>Fungi</taxon>
        <taxon>Dikarya</taxon>
        <taxon>Basidiomycota</taxon>
        <taxon>Agaricomycotina</taxon>
        <taxon>Agaricomycetes</taxon>
        <taxon>Agaricomycetidae</taxon>
        <taxon>Agaricales</taxon>
        <taxon>Marasmiineae</taxon>
        <taxon>Mycenaceae</taxon>
        <taxon>Mycena</taxon>
    </lineage>
</organism>
<protein>
    <submittedName>
        <fullName evidence="1">Uncharacterized protein</fullName>
    </submittedName>
</protein>
<dbReference type="EMBL" id="JARJCW010000075">
    <property type="protein sequence ID" value="KAJ7198001.1"/>
    <property type="molecule type" value="Genomic_DNA"/>
</dbReference>
<accession>A0AAD6UYV1</accession>
<comment type="caution">
    <text evidence="1">The sequence shown here is derived from an EMBL/GenBank/DDBJ whole genome shotgun (WGS) entry which is preliminary data.</text>
</comment>
<reference evidence="1" key="1">
    <citation type="submission" date="2023-03" db="EMBL/GenBank/DDBJ databases">
        <title>Massive genome expansion in bonnet fungi (Mycena s.s.) driven by repeated elements and novel gene families across ecological guilds.</title>
        <authorList>
            <consortium name="Lawrence Berkeley National Laboratory"/>
            <person name="Harder C.B."/>
            <person name="Miyauchi S."/>
            <person name="Viragh M."/>
            <person name="Kuo A."/>
            <person name="Thoen E."/>
            <person name="Andreopoulos B."/>
            <person name="Lu D."/>
            <person name="Skrede I."/>
            <person name="Drula E."/>
            <person name="Henrissat B."/>
            <person name="Morin E."/>
            <person name="Kohler A."/>
            <person name="Barry K."/>
            <person name="LaButti K."/>
            <person name="Morin E."/>
            <person name="Salamov A."/>
            <person name="Lipzen A."/>
            <person name="Mereny Z."/>
            <person name="Hegedus B."/>
            <person name="Baldrian P."/>
            <person name="Stursova M."/>
            <person name="Weitz H."/>
            <person name="Taylor A."/>
            <person name="Grigoriev I.V."/>
            <person name="Nagy L.G."/>
            <person name="Martin F."/>
            <person name="Kauserud H."/>
        </authorList>
    </citation>
    <scope>NUCLEOTIDE SEQUENCE</scope>
    <source>
        <strain evidence="1">9144</strain>
    </source>
</reference>
<keyword evidence="2" id="KW-1185">Reference proteome</keyword>
<dbReference type="AlphaFoldDB" id="A0AAD6UYV1"/>
<dbReference type="Proteomes" id="UP001219525">
    <property type="component" value="Unassembled WGS sequence"/>
</dbReference>
<dbReference type="PANTHER" id="PTHR46579">
    <property type="entry name" value="F5/8 TYPE C DOMAIN-CONTAINING PROTEIN-RELATED"/>
    <property type="match status" value="1"/>
</dbReference>
<proteinExistence type="predicted"/>
<name>A0AAD6UYV1_9AGAR</name>
<sequence>MHLLFENVGPNLVKLWTGTFKGLDQGDGNYEIDAEVWKEIWEETAAAMKTIPSAFIRSLAGGSSKFIAEAWCFWFAYMAPGLLRGRFADSKYHRHACQFSEIIQTCLKFALTIAEIDELEEKIVDWVEKYEEYYYQYCEARLSTCTLTIHGMLHIADDIRFCGPSWVTWTFYMERYCGFLKHGLSSKRFPWSNLNNRILNFAYLEQLRVRYDLSEELSMFEKRGKPGLSGLGQSQYDGYPRAILRVPYRKSHKPEEVIRALVAKYISEMCPGLSAKKALLLLPALMPRWGNLKIVDGDSIRAAWTTLMRGEDDRDRTFVRFVKQARHGSQWVPQDSFGRLEDLLVCKLPVSKTLATLSGKMCLFAVITPCATGGRDAAEKIVAYSHMHQSLVVDLQAISAAVGRIQTRDQWVIIDRSAGLVKPEMVPSAQDVDEAEELE</sequence>
<evidence type="ECO:0000313" key="2">
    <source>
        <dbReference type="Proteomes" id="UP001219525"/>
    </source>
</evidence>
<gene>
    <name evidence="1" type="ORF">GGX14DRAFT_667316</name>
</gene>